<dbReference type="Gene3D" id="3.30.420.10">
    <property type="entry name" value="Ribonuclease H-like superfamily/Ribonuclease H"/>
    <property type="match status" value="1"/>
</dbReference>
<evidence type="ECO:0000313" key="1">
    <source>
        <dbReference type="Proteomes" id="UP000694888"/>
    </source>
</evidence>
<dbReference type="InterPro" id="IPR036397">
    <property type="entry name" value="RNaseH_sf"/>
</dbReference>
<dbReference type="InterPro" id="IPR052709">
    <property type="entry name" value="Transposase-MT_Hybrid"/>
</dbReference>
<organism evidence="1 2">
    <name type="scientific">Aplysia californica</name>
    <name type="common">California sea hare</name>
    <dbReference type="NCBI Taxonomy" id="6500"/>
    <lineage>
        <taxon>Eukaryota</taxon>
        <taxon>Metazoa</taxon>
        <taxon>Spiralia</taxon>
        <taxon>Lophotrochozoa</taxon>
        <taxon>Mollusca</taxon>
        <taxon>Gastropoda</taxon>
        <taxon>Heterobranchia</taxon>
        <taxon>Euthyneura</taxon>
        <taxon>Tectipleura</taxon>
        <taxon>Aplysiida</taxon>
        <taxon>Aplysioidea</taxon>
        <taxon>Aplysiidae</taxon>
        <taxon>Aplysia</taxon>
    </lineage>
</organism>
<sequence length="169" mass="19908">MVGKKAVISKLYPPDNGTVLDSELMHAQEDFGSSSGIQVVTVNAQINDVQHQERLDEIIQANRLIKVRDVNEMLEISVGSAQYIIHDVLGYRKVCARWVPYMLSPELKLNRSQLKEYLKRKRYADDDEVQEDVRRWFRGKQHEFFADSMRQHIRRWRICIDKEGNYVEK</sequence>
<dbReference type="PANTHER" id="PTHR46060">
    <property type="entry name" value="MARINER MOS1 TRANSPOSASE-LIKE PROTEIN"/>
    <property type="match status" value="1"/>
</dbReference>
<gene>
    <name evidence="2" type="primary">LOC101854283</name>
</gene>
<dbReference type="RefSeq" id="XP_005107888.1">
    <property type="nucleotide sequence ID" value="XM_005107831.1"/>
</dbReference>
<proteinExistence type="predicted"/>
<dbReference type="PANTHER" id="PTHR46060:SF1">
    <property type="entry name" value="MARINER MOS1 TRANSPOSASE-LIKE PROTEIN"/>
    <property type="match status" value="1"/>
</dbReference>
<protein>
    <submittedName>
        <fullName evidence="2">Uncharacterized protein LOC101854283</fullName>
    </submittedName>
</protein>
<keyword evidence="1" id="KW-1185">Reference proteome</keyword>
<evidence type="ECO:0000313" key="2">
    <source>
        <dbReference type="RefSeq" id="XP_005107888.1"/>
    </source>
</evidence>
<dbReference type="GeneID" id="101854283"/>
<accession>A0ABM0K3H0</accession>
<reference evidence="2" key="1">
    <citation type="submission" date="2025-08" db="UniProtKB">
        <authorList>
            <consortium name="RefSeq"/>
        </authorList>
    </citation>
    <scope>IDENTIFICATION</scope>
</reference>
<name>A0ABM0K3H0_APLCA</name>
<dbReference type="Proteomes" id="UP000694888">
    <property type="component" value="Unplaced"/>
</dbReference>